<gene>
    <name evidence="6" type="ORF">ACJMK2_007861</name>
</gene>
<name>A0ABD3VMU2_SINWO</name>
<evidence type="ECO:0000256" key="1">
    <source>
        <dbReference type="ARBA" id="ARBA00023015"/>
    </source>
</evidence>
<dbReference type="InterPro" id="IPR004827">
    <property type="entry name" value="bZIP"/>
</dbReference>
<dbReference type="Gene3D" id="1.20.5.170">
    <property type="match status" value="1"/>
</dbReference>
<dbReference type="SMART" id="SM00338">
    <property type="entry name" value="BRLZ"/>
    <property type="match status" value="1"/>
</dbReference>
<keyword evidence="7" id="KW-1185">Reference proteome</keyword>
<keyword evidence="2" id="KW-0238">DNA-binding</keyword>
<dbReference type="Pfam" id="PF00170">
    <property type="entry name" value="bZIP_1"/>
    <property type="match status" value="1"/>
</dbReference>
<keyword evidence="1" id="KW-0805">Transcription regulation</keyword>
<comment type="caution">
    <text evidence="6">The sequence shown here is derived from an EMBL/GenBank/DDBJ whole genome shotgun (WGS) entry which is preliminary data.</text>
</comment>
<dbReference type="PROSITE" id="PS00036">
    <property type="entry name" value="BZIP_BASIC"/>
    <property type="match status" value="1"/>
</dbReference>
<accession>A0ABD3VMU2</accession>
<evidence type="ECO:0000313" key="7">
    <source>
        <dbReference type="Proteomes" id="UP001634394"/>
    </source>
</evidence>
<dbReference type="PANTHER" id="PTHR23351:SF24">
    <property type="entry name" value="ACTIVATING TRANSCRIPTION FACTOR 3-RELATED"/>
    <property type="match status" value="1"/>
</dbReference>
<proteinExistence type="predicted"/>
<reference evidence="6 7" key="1">
    <citation type="submission" date="2024-11" db="EMBL/GenBank/DDBJ databases">
        <title>Chromosome-level genome assembly of the freshwater bivalve Anodonta woodiana.</title>
        <authorList>
            <person name="Chen X."/>
        </authorList>
    </citation>
    <scope>NUCLEOTIDE SEQUENCE [LARGE SCALE GENOMIC DNA]</scope>
    <source>
        <strain evidence="6">MN2024</strain>
        <tissue evidence="6">Gills</tissue>
    </source>
</reference>
<keyword evidence="3" id="KW-0804">Transcription</keyword>
<dbReference type="GO" id="GO:0003677">
    <property type="term" value="F:DNA binding"/>
    <property type="evidence" value="ECO:0007669"/>
    <property type="project" value="UniProtKB-KW"/>
</dbReference>
<dbReference type="InterPro" id="IPR046347">
    <property type="entry name" value="bZIP_sf"/>
</dbReference>
<evidence type="ECO:0000256" key="2">
    <source>
        <dbReference type="ARBA" id="ARBA00023125"/>
    </source>
</evidence>
<dbReference type="SUPFAM" id="SSF57959">
    <property type="entry name" value="Leucine zipper domain"/>
    <property type="match status" value="1"/>
</dbReference>
<evidence type="ECO:0000256" key="3">
    <source>
        <dbReference type="ARBA" id="ARBA00023163"/>
    </source>
</evidence>
<feature type="domain" description="BZIP" evidence="5">
    <location>
        <begin position="103"/>
        <end position="166"/>
    </location>
</feature>
<sequence length="174" mass="20246">MYERPNSVFIVTLYMDGRNDCKASAASALPLTLHEFPECTNFSTFDSSVKAAAEKAIQNNDMMPLIKEELKNKIQIKRLSEGKEELMVDFAEKPKAEVTDKEKEKVERRKIQNKVAARKFREKQKRHGTELQKKTQLLESTNTFLRNEIKELKREHDILLKQLQDHMSVCPHSQ</sequence>
<evidence type="ECO:0000313" key="6">
    <source>
        <dbReference type="EMBL" id="KAL3861847.1"/>
    </source>
</evidence>
<dbReference type="InterPro" id="IPR000837">
    <property type="entry name" value="AP-1"/>
</dbReference>
<dbReference type="EMBL" id="JBJQND010000011">
    <property type="protein sequence ID" value="KAL3861847.1"/>
    <property type="molecule type" value="Genomic_DNA"/>
</dbReference>
<dbReference type="AlphaFoldDB" id="A0ABD3VMU2"/>
<dbReference type="PROSITE" id="PS50217">
    <property type="entry name" value="BZIP"/>
    <property type="match status" value="1"/>
</dbReference>
<evidence type="ECO:0000259" key="5">
    <source>
        <dbReference type="PROSITE" id="PS50217"/>
    </source>
</evidence>
<protein>
    <recommendedName>
        <fullName evidence="5">BZIP domain-containing protein</fullName>
    </recommendedName>
</protein>
<keyword evidence="4" id="KW-0175">Coiled coil</keyword>
<feature type="coiled-coil region" evidence="4">
    <location>
        <begin position="135"/>
        <end position="169"/>
    </location>
</feature>
<evidence type="ECO:0000256" key="4">
    <source>
        <dbReference type="SAM" id="Coils"/>
    </source>
</evidence>
<organism evidence="6 7">
    <name type="scientific">Sinanodonta woodiana</name>
    <name type="common">Chinese pond mussel</name>
    <name type="synonym">Anodonta woodiana</name>
    <dbReference type="NCBI Taxonomy" id="1069815"/>
    <lineage>
        <taxon>Eukaryota</taxon>
        <taxon>Metazoa</taxon>
        <taxon>Spiralia</taxon>
        <taxon>Lophotrochozoa</taxon>
        <taxon>Mollusca</taxon>
        <taxon>Bivalvia</taxon>
        <taxon>Autobranchia</taxon>
        <taxon>Heteroconchia</taxon>
        <taxon>Palaeoheterodonta</taxon>
        <taxon>Unionida</taxon>
        <taxon>Unionoidea</taxon>
        <taxon>Unionidae</taxon>
        <taxon>Unioninae</taxon>
        <taxon>Sinanodonta</taxon>
    </lineage>
</organism>
<dbReference type="Proteomes" id="UP001634394">
    <property type="component" value="Unassembled WGS sequence"/>
</dbReference>
<dbReference type="PANTHER" id="PTHR23351">
    <property type="entry name" value="FOS TRANSCRIPTION FACTOR-RELATED"/>
    <property type="match status" value="1"/>
</dbReference>